<feature type="domain" description="ABC transmembrane type-1" evidence="10">
    <location>
        <begin position="306"/>
        <end position="496"/>
    </location>
</feature>
<keyword evidence="4" id="KW-0997">Cell inner membrane</keyword>
<feature type="transmembrane region" description="Helical" evidence="8">
    <location>
        <begin position="379"/>
        <end position="399"/>
    </location>
</feature>
<dbReference type="SUPFAM" id="SSF161098">
    <property type="entry name" value="MetI-like"/>
    <property type="match status" value="2"/>
</dbReference>
<evidence type="ECO:0000256" key="9">
    <source>
        <dbReference type="SAM" id="SignalP"/>
    </source>
</evidence>
<feature type="transmembrane region" description="Helical" evidence="8">
    <location>
        <begin position="120"/>
        <end position="141"/>
    </location>
</feature>
<feature type="transmembrane region" description="Helical" evidence="8">
    <location>
        <begin position="472"/>
        <end position="495"/>
    </location>
</feature>
<dbReference type="PANTHER" id="PTHR43357">
    <property type="entry name" value="INNER MEMBRANE ABC TRANSPORTER PERMEASE PROTEIN YDCV"/>
    <property type="match status" value="1"/>
</dbReference>
<dbReference type="InterPro" id="IPR000515">
    <property type="entry name" value="MetI-like"/>
</dbReference>
<feature type="chain" id="PRO_5045695883" evidence="9">
    <location>
        <begin position="22"/>
        <end position="508"/>
    </location>
</feature>
<feature type="transmembrane region" description="Helical" evidence="8">
    <location>
        <begin position="420"/>
        <end position="445"/>
    </location>
</feature>
<dbReference type="EMBL" id="JAROCE010000001">
    <property type="protein sequence ID" value="MFM2719361.1"/>
    <property type="molecule type" value="Genomic_DNA"/>
</dbReference>
<feature type="transmembrane region" description="Helical" evidence="8">
    <location>
        <begin position="90"/>
        <end position="108"/>
    </location>
</feature>
<dbReference type="Pfam" id="PF00528">
    <property type="entry name" value="BPD_transp_1"/>
    <property type="match status" value="2"/>
</dbReference>
<feature type="transmembrane region" description="Helical" evidence="8">
    <location>
        <begin position="351"/>
        <end position="373"/>
    </location>
</feature>
<proteinExistence type="inferred from homology"/>
<evidence type="ECO:0000256" key="1">
    <source>
        <dbReference type="ARBA" id="ARBA00004429"/>
    </source>
</evidence>
<evidence type="ECO:0000313" key="11">
    <source>
        <dbReference type="EMBL" id="MFM2719361.1"/>
    </source>
</evidence>
<keyword evidence="9" id="KW-0732">Signal</keyword>
<keyword evidence="6 8" id="KW-1133">Transmembrane helix</keyword>
<comment type="similarity">
    <text evidence="8">Belongs to the binding-protein-dependent transport system permease family.</text>
</comment>
<evidence type="ECO:0000256" key="3">
    <source>
        <dbReference type="ARBA" id="ARBA00022475"/>
    </source>
</evidence>
<feature type="transmembrane region" description="Helical" evidence="8">
    <location>
        <begin position="162"/>
        <end position="186"/>
    </location>
</feature>
<evidence type="ECO:0000256" key="2">
    <source>
        <dbReference type="ARBA" id="ARBA00022448"/>
    </source>
</evidence>
<keyword evidence="5 8" id="KW-0812">Transmembrane</keyword>
<feature type="transmembrane region" description="Helical" evidence="8">
    <location>
        <begin position="215"/>
        <end position="236"/>
    </location>
</feature>
<reference evidence="11 12" key="1">
    <citation type="submission" date="2023-03" db="EMBL/GenBank/DDBJ databases">
        <title>MT1 and MT2 Draft Genomes of Novel Species.</title>
        <authorList>
            <person name="Venkateswaran K."/>
        </authorList>
    </citation>
    <scope>NUCLEOTIDE SEQUENCE [LARGE SCALE GENOMIC DNA]</scope>
    <source>
        <strain evidence="11 12">IF8SW-P5</strain>
    </source>
</reference>
<sequence length="508" mass="50379">MRTGPPVFALALATLVAAAVAAPLVQLVVRVGSGDVGAVAAVVFRSRTMDLLIATVGIAFATAAGALALGVATAWALVRVRLPARALWRVVACAPMALPSYVAAFGWISAVPGLSGVGPLVVLLVLVTAPYVTVPTMVAFARMDASITDAARTLGSSPARAFVVGTLPQVIPAALAGTLLAALYALSDFGAPALLRVDTLTTGIYAQFTGGFDRALSAALGLVLALLGAVCVAAESGARRRAGARAGASTAPPAPLVLSRAATVGVLAALTLIGAAAVLVPLGALVARAPMAGRYAATAQELGDAAMSTLALGVGAAVLTVLAALPVAWLGARHRTRLVRVLETVSSMGHALPGLVAALALVALTLAVAPGAYQGAGALVAAYAVLFLPKAIVSSRAAFAGVPPSLEDAARTLGDGPFVAWCRVTLSSAGPGILAGGVLVMAAVMKELPATLLLRPIGVDTLATELWSATSAGAYGAAAWPALLLVAVGLVPALAMARGIRSLGEADR</sequence>
<accession>A0ABW9GCE9</accession>
<gene>
    <name evidence="11" type="ORF">P5G46_02460</name>
</gene>
<evidence type="ECO:0000256" key="7">
    <source>
        <dbReference type="ARBA" id="ARBA00023136"/>
    </source>
</evidence>
<feature type="domain" description="ABC transmembrane type-1" evidence="10">
    <location>
        <begin position="52"/>
        <end position="233"/>
    </location>
</feature>
<keyword evidence="2 8" id="KW-0813">Transport</keyword>
<evidence type="ECO:0000259" key="10">
    <source>
        <dbReference type="PROSITE" id="PS50928"/>
    </source>
</evidence>
<dbReference type="CDD" id="cd06261">
    <property type="entry name" value="TM_PBP2"/>
    <property type="match status" value="2"/>
</dbReference>
<name>A0ABW9GCE9_9MICO</name>
<dbReference type="Proteomes" id="UP001630303">
    <property type="component" value="Unassembled WGS sequence"/>
</dbReference>
<keyword evidence="3" id="KW-1003">Cell membrane</keyword>
<evidence type="ECO:0000256" key="4">
    <source>
        <dbReference type="ARBA" id="ARBA00022519"/>
    </source>
</evidence>
<dbReference type="Gene3D" id="1.10.3720.10">
    <property type="entry name" value="MetI-like"/>
    <property type="match status" value="2"/>
</dbReference>
<dbReference type="PANTHER" id="PTHR43357:SF3">
    <property type="entry name" value="FE(3+)-TRANSPORT SYSTEM PERMEASE PROTEIN FBPB 2"/>
    <property type="match status" value="1"/>
</dbReference>
<evidence type="ECO:0000256" key="6">
    <source>
        <dbReference type="ARBA" id="ARBA00022989"/>
    </source>
</evidence>
<comment type="caution">
    <text evidence="11">The sequence shown here is derived from an EMBL/GenBank/DDBJ whole genome shotgun (WGS) entry which is preliminary data.</text>
</comment>
<dbReference type="RefSeq" id="WP_239274705.1">
    <property type="nucleotide sequence ID" value="NZ_JAROCE010000001.1"/>
</dbReference>
<protein>
    <submittedName>
        <fullName evidence="11">ABC transporter permease subunit</fullName>
    </submittedName>
</protein>
<feature type="transmembrane region" description="Helical" evidence="8">
    <location>
        <begin position="51"/>
        <end position="78"/>
    </location>
</feature>
<feature type="transmembrane region" description="Helical" evidence="8">
    <location>
        <begin position="305"/>
        <end position="330"/>
    </location>
</feature>
<evidence type="ECO:0000313" key="12">
    <source>
        <dbReference type="Proteomes" id="UP001630303"/>
    </source>
</evidence>
<evidence type="ECO:0000256" key="5">
    <source>
        <dbReference type="ARBA" id="ARBA00022692"/>
    </source>
</evidence>
<feature type="signal peptide" evidence="9">
    <location>
        <begin position="1"/>
        <end position="21"/>
    </location>
</feature>
<dbReference type="PROSITE" id="PS50928">
    <property type="entry name" value="ABC_TM1"/>
    <property type="match status" value="2"/>
</dbReference>
<comment type="subcellular location">
    <subcellularLocation>
        <location evidence="1">Cell inner membrane</location>
        <topology evidence="1">Multi-pass membrane protein</topology>
    </subcellularLocation>
    <subcellularLocation>
        <location evidence="8">Cell membrane</location>
        <topology evidence="8">Multi-pass membrane protein</topology>
    </subcellularLocation>
</comment>
<keyword evidence="7 8" id="KW-0472">Membrane</keyword>
<keyword evidence="12" id="KW-1185">Reference proteome</keyword>
<organism evidence="11 12">
    <name type="scientific">Microbacterium mcarthurae</name>
    <dbReference type="NCBI Taxonomy" id="3035918"/>
    <lineage>
        <taxon>Bacteria</taxon>
        <taxon>Bacillati</taxon>
        <taxon>Actinomycetota</taxon>
        <taxon>Actinomycetes</taxon>
        <taxon>Micrococcales</taxon>
        <taxon>Microbacteriaceae</taxon>
        <taxon>Microbacterium</taxon>
    </lineage>
</organism>
<feature type="transmembrane region" description="Helical" evidence="8">
    <location>
        <begin position="257"/>
        <end position="285"/>
    </location>
</feature>
<dbReference type="InterPro" id="IPR035906">
    <property type="entry name" value="MetI-like_sf"/>
</dbReference>
<evidence type="ECO:0000256" key="8">
    <source>
        <dbReference type="RuleBase" id="RU363032"/>
    </source>
</evidence>